<gene>
    <name evidence="2" type="ORF">AB205_0119330</name>
</gene>
<organism evidence="2 3">
    <name type="scientific">Aquarana catesbeiana</name>
    <name type="common">American bullfrog</name>
    <name type="synonym">Rana catesbeiana</name>
    <dbReference type="NCBI Taxonomy" id="8400"/>
    <lineage>
        <taxon>Eukaryota</taxon>
        <taxon>Metazoa</taxon>
        <taxon>Chordata</taxon>
        <taxon>Craniata</taxon>
        <taxon>Vertebrata</taxon>
        <taxon>Euteleostomi</taxon>
        <taxon>Amphibia</taxon>
        <taxon>Batrachia</taxon>
        <taxon>Anura</taxon>
        <taxon>Neobatrachia</taxon>
        <taxon>Ranoidea</taxon>
        <taxon>Ranidae</taxon>
        <taxon>Aquarana</taxon>
    </lineage>
</organism>
<reference evidence="3" key="1">
    <citation type="journal article" date="2017" name="Nat. Commun.">
        <title>The North American bullfrog draft genome provides insight into hormonal regulation of long noncoding RNA.</title>
        <authorList>
            <person name="Hammond S.A."/>
            <person name="Warren R.L."/>
            <person name="Vandervalk B.P."/>
            <person name="Kucuk E."/>
            <person name="Khan H."/>
            <person name="Gibb E.A."/>
            <person name="Pandoh P."/>
            <person name="Kirk H."/>
            <person name="Zhao Y."/>
            <person name="Jones M."/>
            <person name="Mungall A.J."/>
            <person name="Coope R."/>
            <person name="Pleasance S."/>
            <person name="Moore R.A."/>
            <person name="Holt R.A."/>
            <person name="Round J.M."/>
            <person name="Ohora S."/>
            <person name="Walle B.V."/>
            <person name="Veldhoen N."/>
            <person name="Helbing C.C."/>
            <person name="Birol I."/>
        </authorList>
    </citation>
    <scope>NUCLEOTIDE SEQUENCE [LARGE SCALE GENOMIC DNA]</scope>
</reference>
<feature type="signal peptide" evidence="1">
    <location>
        <begin position="1"/>
        <end position="27"/>
    </location>
</feature>
<keyword evidence="3" id="KW-1185">Reference proteome</keyword>
<evidence type="ECO:0000313" key="3">
    <source>
        <dbReference type="Proteomes" id="UP000228934"/>
    </source>
</evidence>
<dbReference type="SUPFAM" id="SSF101967">
    <property type="entry name" value="Adhesin YadA, collagen-binding domain"/>
    <property type="match status" value="1"/>
</dbReference>
<dbReference type="Proteomes" id="UP000228934">
    <property type="component" value="Unassembled WGS sequence"/>
</dbReference>
<dbReference type="AlphaFoldDB" id="A0A2G9R6P5"/>
<proteinExistence type="predicted"/>
<evidence type="ECO:0000256" key="1">
    <source>
        <dbReference type="SAM" id="SignalP"/>
    </source>
</evidence>
<dbReference type="InterPro" id="IPR011049">
    <property type="entry name" value="Serralysin-like_metalloprot_C"/>
</dbReference>
<evidence type="ECO:0000313" key="2">
    <source>
        <dbReference type="EMBL" id="PIO23532.1"/>
    </source>
</evidence>
<protein>
    <submittedName>
        <fullName evidence="2">Uncharacterized protein</fullName>
    </submittedName>
</protein>
<sequence length="134" mass="13193">MKALKAKLSARLFLSSLPLVGGPCGRGSPPPTLRQPHAHQQPFEGCSMHSLSSPVVPPLARFFLCTGEAALCKSHATFGTGEAALGTGEAALGTGQAALGTGEAALGTGEAALGTGEAALVTGEAALGTDEAVL</sequence>
<name>A0A2G9R6P5_AQUCT</name>
<keyword evidence="1" id="KW-0732">Signal</keyword>
<dbReference type="EMBL" id="KV966666">
    <property type="protein sequence ID" value="PIO23532.1"/>
    <property type="molecule type" value="Genomic_DNA"/>
</dbReference>
<feature type="chain" id="PRO_5013883522" evidence="1">
    <location>
        <begin position="28"/>
        <end position="134"/>
    </location>
</feature>
<accession>A0A2G9R6P5</accession>
<feature type="non-terminal residue" evidence="2">
    <location>
        <position position="134"/>
    </location>
</feature>